<feature type="compositionally biased region" description="Pro residues" evidence="1">
    <location>
        <begin position="34"/>
        <end position="45"/>
    </location>
</feature>
<dbReference type="EMBL" id="CP115450">
    <property type="protein sequence ID" value="WBP89522.1"/>
    <property type="molecule type" value="Genomic_DNA"/>
</dbReference>
<organism evidence="2 3">
    <name type="scientific">Kitasatospora cathayae</name>
    <dbReference type="NCBI Taxonomy" id="3004092"/>
    <lineage>
        <taxon>Bacteria</taxon>
        <taxon>Bacillati</taxon>
        <taxon>Actinomycetota</taxon>
        <taxon>Actinomycetes</taxon>
        <taxon>Kitasatosporales</taxon>
        <taxon>Streptomycetaceae</taxon>
        <taxon>Kitasatospora</taxon>
    </lineage>
</organism>
<accession>A0ABY7Q9U0</accession>
<reference evidence="3" key="1">
    <citation type="submission" date="2022-12" db="EMBL/GenBank/DDBJ databases">
        <authorList>
            <person name="Mo P."/>
        </authorList>
    </citation>
    <scope>NUCLEOTIDE SEQUENCE [LARGE SCALE GENOMIC DNA]</scope>
    <source>
        <strain evidence="3">HUAS 3-15</strain>
    </source>
</reference>
<dbReference type="RefSeq" id="WP_270147871.1">
    <property type="nucleotide sequence ID" value="NZ_CP115450.1"/>
</dbReference>
<name>A0ABY7Q9U0_9ACTN</name>
<proteinExistence type="predicted"/>
<sequence length="45" mass="4964">MAYSNGDGQQPTQPTPEPRVVERGPGRSYWFTPEPAPQPPAEPSR</sequence>
<feature type="compositionally biased region" description="Polar residues" evidence="1">
    <location>
        <begin position="1"/>
        <end position="12"/>
    </location>
</feature>
<protein>
    <submittedName>
        <fullName evidence="2">Uncharacterized protein</fullName>
    </submittedName>
</protein>
<evidence type="ECO:0000313" key="2">
    <source>
        <dbReference type="EMBL" id="WBP89522.1"/>
    </source>
</evidence>
<evidence type="ECO:0000256" key="1">
    <source>
        <dbReference type="SAM" id="MobiDB-lite"/>
    </source>
</evidence>
<gene>
    <name evidence="2" type="ORF">O1G21_29225</name>
</gene>
<evidence type="ECO:0000313" key="3">
    <source>
        <dbReference type="Proteomes" id="UP001212821"/>
    </source>
</evidence>
<keyword evidence="3" id="KW-1185">Reference proteome</keyword>
<dbReference type="Proteomes" id="UP001212821">
    <property type="component" value="Chromosome"/>
</dbReference>
<feature type="region of interest" description="Disordered" evidence="1">
    <location>
        <begin position="1"/>
        <end position="45"/>
    </location>
</feature>